<evidence type="ECO:0000313" key="2">
    <source>
        <dbReference type="EMBL" id="NIJ02247.1"/>
    </source>
</evidence>
<keyword evidence="1" id="KW-0812">Transmembrane</keyword>
<dbReference type="PANTHER" id="PTHR13325:SF3">
    <property type="entry name" value="MEMBRANE-BOUND TRANSCRIPTION FACTOR SITE-2 PROTEASE"/>
    <property type="match status" value="1"/>
</dbReference>
<feature type="transmembrane region" description="Helical" evidence="1">
    <location>
        <begin position="358"/>
        <end position="382"/>
    </location>
</feature>
<dbReference type="InterPro" id="IPR049694">
    <property type="entry name" value="Daptide_HExxH"/>
</dbReference>
<dbReference type="CDD" id="cd05709">
    <property type="entry name" value="S2P-M50"/>
    <property type="match status" value="1"/>
</dbReference>
<evidence type="ECO:0000256" key="1">
    <source>
        <dbReference type="SAM" id="Phobius"/>
    </source>
</evidence>
<dbReference type="EMBL" id="JAAOZD010000005">
    <property type="protein sequence ID" value="NIJ02247.1"/>
    <property type="molecule type" value="Genomic_DNA"/>
</dbReference>
<gene>
    <name evidence="2" type="ORF">FHR86_002588</name>
</gene>
<feature type="transmembrane region" description="Helical" evidence="1">
    <location>
        <begin position="175"/>
        <end position="200"/>
    </location>
</feature>
<keyword evidence="2" id="KW-0378">Hydrolase</keyword>
<protein>
    <submittedName>
        <fullName evidence="2">Peptide zinc metalloprotease protein</fullName>
    </submittedName>
</protein>
<sequence>MRWIKEPQAAGPAVEWPVRLAPAASIDQPLQEGGPWIVAINGVPKARVSADVALFLKALDGRMDPAQVAIRLGSPWTAADVMGIVRRLAPTGMFDDGAKPASLRRVQFRAPLTVQFTLFNPTKLLRSLRPAVAVLMRPMGAVAALLLLLAGLVGAVAAGPQMWTVLASPLPIEAYLYVVMAMFISTLLHELSHGMALTYFGGTPRRIGIMLFYLSPAFFCDVTDGWRLGSRKQRVLIAMAGPLAHVALGSIALATQMVLPESALKEAAVLYGMICYAVAVLNLFPFIKLDGYVALMSALDVPHLRQKSLDALGDVARGSILGARREHPGRGFLPWFGLACFVSGVIFMVVGFQRLLPIFLQLGFAGHAVVFLVLCLLLVMAGRGIYRFFRAGAANGSPLWRRTVVSFLGIAGAAALTAIIPVTPVTVAGYVYNHGELSIVVPLGSPGAGFTAGDHVTLQSQGMIIHENLGHATLGDRPPSDISAPLDTVVPVALDQQSIPAVAYPATLESGINLSSSGRAEIVSQHSTSLGQWLWDSLTSSPLWPAGPVHPSDARKAQP</sequence>
<proteinExistence type="predicted"/>
<dbReference type="RefSeq" id="WP_208381522.1">
    <property type="nucleotide sequence ID" value="NZ_BAAAVO010000002.1"/>
</dbReference>
<keyword evidence="1" id="KW-1133">Transmembrane helix</keyword>
<feature type="transmembrane region" description="Helical" evidence="1">
    <location>
        <begin position="235"/>
        <end position="255"/>
    </location>
</feature>
<keyword evidence="1" id="KW-0472">Membrane</keyword>
<feature type="transmembrane region" description="Helical" evidence="1">
    <location>
        <begin position="139"/>
        <end position="163"/>
    </location>
</feature>
<keyword evidence="2" id="KW-0645">Protease</keyword>
<evidence type="ECO:0000313" key="3">
    <source>
        <dbReference type="Proteomes" id="UP000802392"/>
    </source>
</evidence>
<dbReference type="PANTHER" id="PTHR13325">
    <property type="entry name" value="PROTEASE M50 MEMBRANE-BOUND TRANSCRIPTION FACTOR SITE 2 PROTEASE"/>
    <property type="match status" value="1"/>
</dbReference>
<feature type="transmembrane region" description="Helical" evidence="1">
    <location>
        <begin position="403"/>
        <end position="432"/>
    </location>
</feature>
<name>A0ABX0TIA7_9MICC</name>
<dbReference type="GO" id="GO:0008237">
    <property type="term" value="F:metallopeptidase activity"/>
    <property type="evidence" value="ECO:0007669"/>
    <property type="project" value="UniProtKB-KW"/>
</dbReference>
<feature type="transmembrane region" description="Helical" evidence="1">
    <location>
        <begin position="267"/>
        <end position="287"/>
    </location>
</feature>
<dbReference type="Proteomes" id="UP000802392">
    <property type="component" value="Unassembled WGS sequence"/>
</dbReference>
<organism evidence="2 3">
    <name type="scientific">Paenarthrobacter ilicis</name>
    <dbReference type="NCBI Taxonomy" id="43665"/>
    <lineage>
        <taxon>Bacteria</taxon>
        <taxon>Bacillati</taxon>
        <taxon>Actinomycetota</taxon>
        <taxon>Actinomycetes</taxon>
        <taxon>Micrococcales</taxon>
        <taxon>Micrococcaceae</taxon>
        <taxon>Paenarthrobacter</taxon>
    </lineage>
</organism>
<feature type="transmembrane region" description="Helical" evidence="1">
    <location>
        <begin position="332"/>
        <end position="352"/>
    </location>
</feature>
<keyword evidence="2" id="KW-0482">Metalloprotease</keyword>
<comment type="caution">
    <text evidence="2">The sequence shown here is derived from an EMBL/GenBank/DDBJ whole genome shotgun (WGS) entry which is preliminary data.</text>
</comment>
<dbReference type="InterPro" id="IPR001193">
    <property type="entry name" value="MBTPS2"/>
</dbReference>
<dbReference type="NCBIfam" id="NF041824">
    <property type="entry name" value="daptide_HExxH"/>
    <property type="match status" value="1"/>
</dbReference>
<accession>A0ABX0TIA7</accession>
<keyword evidence="3" id="KW-1185">Reference proteome</keyword>
<reference evidence="2 3" key="1">
    <citation type="submission" date="2020-03" db="EMBL/GenBank/DDBJ databases">
        <title>Genomic Encyclopedia of Type Strains, Phase III (KMG-III): the genomes of soil and plant-associated and newly described type strains.</title>
        <authorList>
            <person name="Whitman W."/>
        </authorList>
    </citation>
    <scope>NUCLEOTIDE SEQUENCE [LARGE SCALE GENOMIC DNA]</scope>
    <source>
        <strain evidence="2 3">CECT 4207</strain>
    </source>
</reference>